<protein>
    <recommendedName>
        <fullName evidence="23">Protein kinase domain-containing protein</fullName>
    </recommendedName>
</protein>
<keyword evidence="5" id="KW-0723">Serine/threonine-protein kinase</keyword>
<dbReference type="InterPro" id="IPR002902">
    <property type="entry name" value="GNK2"/>
</dbReference>
<comment type="subcellular location">
    <subcellularLocation>
        <location evidence="1">Cell membrane</location>
        <topology evidence="1">Single-pass type I membrane protein</topology>
    </subcellularLocation>
</comment>
<dbReference type="SMART" id="SM00220">
    <property type="entry name" value="S_TKc"/>
    <property type="match status" value="1"/>
</dbReference>
<proteinExistence type="inferred from homology"/>
<dbReference type="OrthoDB" id="4062651at2759"/>
<dbReference type="FunFam" id="3.30.200.20:FF:000142">
    <property type="entry name" value="Cysteine-rich receptor-like protein kinase 10"/>
    <property type="match status" value="1"/>
</dbReference>
<feature type="signal peptide" evidence="18">
    <location>
        <begin position="1"/>
        <end position="26"/>
    </location>
</feature>
<dbReference type="PROSITE" id="PS50011">
    <property type="entry name" value="PROTEIN_KINASE_DOM"/>
    <property type="match status" value="1"/>
</dbReference>
<feature type="domain" description="Gnk2-homologous" evidence="20">
    <location>
        <begin position="137"/>
        <end position="245"/>
    </location>
</feature>
<keyword evidence="4" id="KW-1003">Cell membrane</keyword>
<dbReference type="InterPro" id="IPR038408">
    <property type="entry name" value="GNK2_sf"/>
</dbReference>
<dbReference type="SUPFAM" id="SSF56112">
    <property type="entry name" value="Protein kinase-like (PK-like)"/>
    <property type="match status" value="1"/>
</dbReference>
<evidence type="ECO:0000256" key="1">
    <source>
        <dbReference type="ARBA" id="ARBA00004251"/>
    </source>
</evidence>
<evidence type="ECO:0000256" key="12">
    <source>
        <dbReference type="ARBA" id="ARBA00022840"/>
    </source>
</evidence>
<evidence type="ECO:0000256" key="5">
    <source>
        <dbReference type="ARBA" id="ARBA00022527"/>
    </source>
</evidence>
<dbReference type="CDD" id="cd23509">
    <property type="entry name" value="Gnk2-like"/>
    <property type="match status" value="2"/>
</dbReference>
<dbReference type="GO" id="GO:0002229">
    <property type="term" value="P:defense response to oomycetes"/>
    <property type="evidence" value="ECO:0007669"/>
    <property type="project" value="UniProtKB-ARBA"/>
</dbReference>
<keyword evidence="11" id="KW-0418">Kinase</keyword>
<dbReference type="Gene3D" id="3.30.200.20">
    <property type="entry name" value="Phosphorylase Kinase, domain 1"/>
    <property type="match status" value="1"/>
</dbReference>
<name>A0A5N6LEW8_9ASTR</name>
<keyword evidence="6" id="KW-0808">Transferase</keyword>
<evidence type="ECO:0000256" key="17">
    <source>
        <dbReference type="PROSITE-ProRule" id="PRU10141"/>
    </source>
</evidence>
<reference evidence="21 22" key="1">
    <citation type="submission" date="2019-05" db="EMBL/GenBank/DDBJ databases">
        <title>Mikania micrantha, genome provides insights into the molecular mechanism of rapid growth.</title>
        <authorList>
            <person name="Liu B."/>
        </authorList>
    </citation>
    <scope>NUCLEOTIDE SEQUENCE [LARGE SCALE GENOMIC DNA]</scope>
    <source>
        <strain evidence="21">NLD-2019</strain>
        <tissue evidence="21">Leaf</tissue>
    </source>
</reference>
<dbReference type="Gene3D" id="1.10.510.10">
    <property type="entry name" value="Transferase(Phosphotransferase) domain 1"/>
    <property type="match status" value="1"/>
</dbReference>
<keyword evidence="9" id="KW-0677">Repeat</keyword>
<keyword evidence="10 17" id="KW-0547">Nucleotide-binding</keyword>
<keyword evidence="7" id="KW-0812">Transmembrane</keyword>
<evidence type="ECO:0000259" key="19">
    <source>
        <dbReference type="PROSITE" id="PS50011"/>
    </source>
</evidence>
<evidence type="ECO:0000256" key="4">
    <source>
        <dbReference type="ARBA" id="ARBA00022475"/>
    </source>
</evidence>
<dbReference type="Pfam" id="PF00069">
    <property type="entry name" value="Pkinase"/>
    <property type="match status" value="1"/>
</dbReference>
<gene>
    <name evidence="21" type="ORF">E3N88_43429</name>
</gene>
<feature type="binding site" evidence="17">
    <location>
        <position position="334"/>
    </location>
    <ligand>
        <name>ATP</name>
        <dbReference type="ChEBI" id="CHEBI:30616"/>
    </ligand>
</feature>
<evidence type="ECO:0000259" key="20">
    <source>
        <dbReference type="PROSITE" id="PS51473"/>
    </source>
</evidence>
<keyword evidence="22" id="KW-1185">Reference proteome</keyword>
<dbReference type="InterPro" id="IPR008271">
    <property type="entry name" value="Ser/Thr_kinase_AS"/>
</dbReference>
<evidence type="ECO:0000256" key="13">
    <source>
        <dbReference type="ARBA" id="ARBA00022989"/>
    </source>
</evidence>
<dbReference type="FunFam" id="1.10.510.10:FF:000240">
    <property type="entry name" value="Lectin-domain containing receptor kinase A4.3"/>
    <property type="match status" value="1"/>
</dbReference>
<organism evidence="21 22">
    <name type="scientific">Mikania micrantha</name>
    <name type="common">bitter vine</name>
    <dbReference type="NCBI Taxonomy" id="192012"/>
    <lineage>
        <taxon>Eukaryota</taxon>
        <taxon>Viridiplantae</taxon>
        <taxon>Streptophyta</taxon>
        <taxon>Embryophyta</taxon>
        <taxon>Tracheophyta</taxon>
        <taxon>Spermatophyta</taxon>
        <taxon>Magnoliopsida</taxon>
        <taxon>eudicotyledons</taxon>
        <taxon>Gunneridae</taxon>
        <taxon>Pentapetalae</taxon>
        <taxon>asterids</taxon>
        <taxon>campanulids</taxon>
        <taxon>Asterales</taxon>
        <taxon>Asteraceae</taxon>
        <taxon>Asteroideae</taxon>
        <taxon>Heliantheae alliance</taxon>
        <taxon>Eupatorieae</taxon>
        <taxon>Mikania</taxon>
    </lineage>
</organism>
<feature type="chain" id="PRO_5024343460" description="Protein kinase domain-containing protein" evidence="18">
    <location>
        <begin position="27"/>
        <end position="523"/>
    </location>
</feature>
<dbReference type="GO" id="GO:0004674">
    <property type="term" value="F:protein serine/threonine kinase activity"/>
    <property type="evidence" value="ECO:0007669"/>
    <property type="project" value="UniProtKB-KW"/>
</dbReference>
<feature type="domain" description="Protein kinase" evidence="19">
    <location>
        <begin position="306"/>
        <end position="523"/>
    </location>
</feature>
<evidence type="ECO:0000256" key="8">
    <source>
        <dbReference type="ARBA" id="ARBA00022729"/>
    </source>
</evidence>
<dbReference type="GO" id="GO:0005524">
    <property type="term" value="F:ATP binding"/>
    <property type="evidence" value="ECO:0007669"/>
    <property type="project" value="UniProtKB-UniRule"/>
</dbReference>
<dbReference type="PROSITE" id="PS00107">
    <property type="entry name" value="PROTEIN_KINASE_ATP"/>
    <property type="match status" value="1"/>
</dbReference>
<accession>A0A5N6LEW8</accession>
<evidence type="ECO:0000256" key="16">
    <source>
        <dbReference type="ARBA" id="ARBA00023180"/>
    </source>
</evidence>
<feature type="domain" description="Gnk2-homologous" evidence="20">
    <location>
        <begin position="29"/>
        <end position="131"/>
    </location>
</feature>
<keyword evidence="13" id="KW-1133">Transmembrane helix</keyword>
<evidence type="ECO:0000256" key="3">
    <source>
        <dbReference type="ARBA" id="ARBA00010217"/>
    </source>
</evidence>
<sequence>MFIPAGKHLSWIFLTFTHLINTITVAQPDFRYYVCGDGGNYTRNSTYQRNLDTTLSDLPLTNSGLGFFNLSGGQGNNRVNSAALCQGDMEPDLCLACINDSIIKLREVCPNQKEAVGYYGRCLLKYSDAAVTGNIQTNDSGIVINVKSASNVDQFIGALDSLMDKLKADAAAGGSLLKFATGNTTTSDFMTIYGLVQCTPDLSGTQCSDCLEFAHGEYVASGSGGKIGGTIFLPTCRYSYDIQRFFNGSTLVIPAPPPPILQATPPVLPPPPPPPAAAPADETMDIDNAESLKYNFNMVRAATNNFSEDNKLGQGGFGAVYKGMLADGREIAVKRLAKDSGQGEAEFKNEVLLVARLQHRNLVRLLGFSLKGCERLLVYELLPNGSLDQFIFDPIRRTLLDWQKRYNIIKGISRGLLYLHEESRLMIIHRDMKASNILLDSKMTPKIADFGMARLFNDEESQGQATRIVGTYGYMAPEYALYGQFSVKSDVFSFGVLILEMLTGMGMLAKWDNNKYNRFHIED</sequence>
<dbReference type="InterPro" id="IPR000719">
    <property type="entry name" value="Prot_kinase_dom"/>
</dbReference>
<evidence type="ECO:0000256" key="10">
    <source>
        <dbReference type="ARBA" id="ARBA00022741"/>
    </source>
</evidence>
<evidence type="ECO:0000256" key="11">
    <source>
        <dbReference type="ARBA" id="ARBA00022777"/>
    </source>
</evidence>
<dbReference type="PROSITE" id="PS00108">
    <property type="entry name" value="PROTEIN_KINASE_ST"/>
    <property type="match status" value="1"/>
</dbReference>
<keyword evidence="8 18" id="KW-0732">Signal</keyword>
<dbReference type="AlphaFoldDB" id="A0A5N6LEW8"/>
<evidence type="ECO:0000256" key="6">
    <source>
        <dbReference type="ARBA" id="ARBA00022679"/>
    </source>
</evidence>
<evidence type="ECO:0008006" key="23">
    <source>
        <dbReference type="Google" id="ProtNLM"/>
    </source>
</evidence>
<dbReference type="Gene3D" id="3.30.430.20">
    <property type="entry name" value="Gnk2 domain, C-X8-C-X2-C motif"/>
    <property type="match status" value="2"/>
</dbReference>
<comment type="similarity">
    <text evidence="3">In the C-terminal section; belongs to the protein kinase superfamily. Ser/Thr protein kinase family.</text>
</comment>
<evidence type="ECO:0000256" key="2">
    <source>
        <dbReference type="ARBA" id="ARBA00008536"/>
    </source>
</evidence>
<evidence type="ECO:0000256" key="18">
    <source>
        <dbReference type="SAM" id="SignalP"/>
    </source>
</evidence>
<dbReference type="Proteomes" id="UP000326396">
    <property type="component" value="Unassembled WGS sequence"/>
</dbReference>
<evidence type="ECO:0000256" key="14">
    <source>
        <dbReference type="ARBA" id="ARBA00023136"/>
    </source>
</evidence>
<evidence type="ECO:0000256" key="9">
    <source>
        <dbReference type="ARBA" id="ARBA00022737"/>
    </source>
</evidence>
<comment type="similarity">
    <text evidence="2">In the N-terminal section; belongs to the leguminous lectin family.</text>
</comment>
<evidence type="ECO:0000256" key="7">
    <source>
        <dbReference type="ARBA" id="ARBA00022692"/>
    </source>
</evidence>
<keyword evidence="16" id="KW-0325">Glycoprotein</keyword>
<evidence type="ECO:0000313" key="22">
    <source>
        <dbReference type="Proteomes" id="UP000326396"/>
    </source>
</evidence>
<evidence type="ECO:0000313" key="21">
    <source>
        <dbReference type="EMBL" id="KAD1001273.1"/>
    </source>
</evidence>
<dbReference type="PANTHER" id="PTHR27002:SF1073">
    <property type="entry name" value="CYSTEINE-RICH RECEPTOR-LIKE PROTEIN KINASE 29"/>
    <property type="match status" value="1"/>
</dbReference>
<evidence type="ECO:0000256" key="15">
    <source>
        <dbReference type="ARBA" id="ARBA00023170"/>
    </source>
</evidence>
<dbReference type="InterPro" id="IPR011009">
    <property type="entry name" value="Kinase-like_dom_sf"/>
</dbReference>
<comment type="caution">
    <text evidence="21">The sequence shown here is derived from an EMBL/GenBank/DDBJ whole genome shotgun (WGS) entry which is preliminary data.</text>
</comment>
<dbReference type="PROSITE" id="PS51473">
    <property type="entry name" value="GNK2"/>
    <property type="match status" value="2"/>
</dbReference>
<keyword evidence="15" id="KW-0675">Receptor</keyword>
<dbReference type="PANTHER" id="PTHR27002">
    <property type="entry name" value="RECEPTOR-LIKE SERINE/THREONINE-PROTEIN KINASE SD1-8"/>
    <property type="match status" value="1"/>
</dbReference>
<keyword evidence="14" id="KW-0472">Membrane</keyword>
<dbReference type="Pfam" id="PF01657">
    <property type="entry name" value="Stress-antifung"/>
    <property type="match status" value="2"/>
</dbReference>
<dbReference type="EMBL" id="SZYD01001175">
    <property type="protein sequence ID" value="KAD1001273.1"/>
    <property type="molecule type" value="Genomic_DNA"/>
</dbReference>
<keyword evidence="12 17" id="KW-0067">ATP-binding</keyword>
<dbReference type="InterPro" id="IPR017441">
    <property type="entry name" value="Protein_kinase_ATP_BS"/>
</dbReference>
<dbReference type="GO" id="GO:0005886">
    <property type="term" value="C:plasma membrane"/>
    <property type="evidence" value="ECO:0007669"/>
    <property type="project" value="UniProtKB-SubCell"/>
</dbReference>